<evidence type="ECO:0000313" key="2">
    <source>
        <dbReference type="Proteomes" id="UP000241771"/>
    </source>
</evidence>
<protein>
    <submittedName>
        <fullName evidence="1">Uncharacterized protein</fullName>
    </submittedName>
</protein>
<organism evidence="1 2">
    <name type="scientific">Photobacterium sanctipauli</name>
    <dbReference type="NCBI Taxonomy" id="1342794"/>
    <lineage>
        <taxon>Bacteria</taxon>
        <taxon>Pseudomonadati</taxon>
        <taxon>Pseudomonadota</taxon>
        <taxon>Gammaproteobacteria</taxon>
        <taxon>Vibrionales</taxon>
        <taxon>Vibrionaceae</taxon>
        <taxon>Photobacterium</taxon>
    </lineage>
</organism>
<sequence length="81" mass="9574">MTDKFSHKINRRKGSALDQEKVRVIIWLDHLNAEHDKKVVYAKQSKVPIIPFLAREYLHEDATIKEVTEVLQHRLNVLESR</sequence>
<gene>
    <name evidence="1" type="ORF">C9I98_08760</name>
</gene>
<dbReference type="EMBL" id="PYMA01000004">
    <property type="protein sequence ID" value="PSW20139.1"/>
    <property type="molecule type" value="Genomic_DNA"/>
</dbReference>
<reference evidence="1 2" key="1">
    <citation type="submission" date="2018-01" db="EMBL/GenBank/DDBJ databases">
        <title>Whole genome sequencing of Histamine producing bacteria.</title>
        <authorList>
            <person name="Butler K."/>
        </authorList>
    </citation>
    <scope>NUCLEOTIDE SEQUENCE [LARGE SCALE GENOMIC DNA]</scope>
    <source>
        <strain evidence="1 2">DSM 100436</strain>
    </source>
</reference>
<accession>A0A2T3NV94</accession>
<dbReference type="RefSeq" id="WP_036817418.1">
    <property type="nucleotide sequence ID" value="NZ_JGVO01000072.1"/>
</dbReference>
<name>A0A2T3NV94_9GAMM</name>
<evidence type="ECO:0000313" key="1">
    <source>
        <dbReference type="EMBL" id="PSW20139.1"/>
    </source>
</evidence>
<comment type="caution">
    <text evidence="1">The sequence shown here is derived from an EMBL/GenBank/DDBJ whole genome shotgun (WGS) entry which is preliminary data.</text>
</comment>
<dbReference type="AlphaFoldDB" id="A0A2T3NV94"/>
<keyword evidence="2" id="KW-1185">Reference proteome</keyword>
<proteinExistence type="predicted"/>
<dbReference type="Proteomes" id="UP000241771">
    <property type="component" value="Unassembled WGS sequence"/>
</dbReference>